<keyword evidence="2" id="KW-1185">Reference proteome</keyword>
<dbReference type="Proteomes" id="UP000747110">
    <property type="component" value="Unassembled WGS sequence"/>
</dbReference>
<name>A0A8J4C9P4_9CHLO</name>
<evidence type="ECO:0000313" key="2">
    <source>
        <dbReference type="Proteomes" id="UP000747110"/>
    </source>
</evidence>
<accession>A0A8J4C9P4</accession>
<reference evidence="1" key="1">
    <citation type="journal article" date="2021" name="Proc. Natl. Acad. Sci. U.S.A.">
        <title>Three genomes in the algal genus Volvox reveal the fate of a haploid sex-determining region after a transition to homothallism.</title>
        <authorList>
            <person name="Yamamoto K."/>
            <person name="Hamaji T."/>
            <person name="Kawai-Toyooka H."/>
            <person name="Matsuzaki R."/>
            <person name="Takahashi F."/>
            <person name="Nishimura Y."/>
            <person name="Kawachi M."/>
            <person name="Noguchi H."/>
            <person name="Minakuchi Y."/>
            <person name="Umen J.G."/>
            <person name="Toyoda A."/>
            <person name="Nozaki H."/>
        </authorList>
    </citation>
    <scope>NUCLEOTIDE SEQUENCE</scope>
    <source>
        <strain evidence="1">NIES-3786</strain>
    </source>
</reference>
<gene>
    <name evidence="1" type="ORF">Vretifemale_4319</name>
</gene>
<organism evidence="1 2">
    <name type="scientific">Volvox reticuliferus</name>
    <dbReference type="NCBI Taxonomy" id="1737510"/>
    <lineage>
        <taxon>Eukaryota</taxon>
        <taxon>Viridiplantae</taxon>
        <taxon>Chlorophyta</taxon>
        <taxon>core chlorophytes</taxon>
        <taxon>Chlorophyceae</taxon>
        <taxon>CS clade</taxon>
        <taxon>Chlamydomonadales</taxon>
        <taxon>Volvocaceae</taxon>
        <taxon>Volvox</taxon>
    </lineage>
</organism>
<dbReference type="AlphaFoldDB" id="A0A8J4C9P4"/>
<protein>
    <submittedName>
        <fullName evidence="1">Uncharacterized protein</fullName>
    </submittedName>
</protein>
<dbReference type="EMBL" id="BNCP01000006">
    <property type="protein sequence ID" value="GIL74395.1"/>
    <property type="molecule type" value="Genomic_DNA"/>
</dbReference>
<sequence>MCEGALLLQDHRDQEQGLDTVDANQTLGLLDDCREHTSLRNMLVIWRRRGTAWRTCSRALMRVMTVRTPAGPVHQCRDGALMTCTTMESPMGSSASGTTAGSLCGVHGLCDRWNGPAEGFGAWRGRKIGSGDGNRGGGGLGGDCPGEGAARVASRILMY</sequence>
<comment type="caution">
    <text evidence="1">The sequence shown here is derived from an EMBL/GenBank/DDBJ whole genome shotgun (WGS) entry which is preliminary data.</text>
</comment>
<proteinExistence type="predicted"/>
<evidence type="ECO:0000313" key="1">
    <source>
        <dbReference type="EMBL" id="GIL74395.1"/>
    </source>
</evidence>